<comment type="caution">
    <text evidence="1">The sequence shown here is derived from an EMBL/GenBank/DDBJ whole genome shotgun (WGS) entry which is preliminary data.</text>
</comment>
<dbReference type="HOGENOM" id="CLU_641795_0_0_10"/>
<dbReference type="AlphaFoldDB" id="L1N460"/>
<feature type="non-terminal residue" evidence="1">
    <location>
        <position position="429"/>
    </location>
</feature>
<evidence type="ECO:0000313" key="1">
    <source>
        <dbReference type="EMBL" id="EKX98001.1"/>
    </source>
</evidence>
<accession>L1N460</accession>
<protein>
    <submittedName>
        <fullName evidence="1">Uncharacterized protein</fullName>
    </submittedName>
</protein>
<organism evidence="1 2">
    <name type="scientific">Hoylesella saccharolytica F0055</name>
    <dbReference type="NCBI Taxonomy" id="1127699"/>
    <lineage>
        <taxon>Bacteria</taxon>
        <taxon>Pseudomonadati</taxon>
        <taxon>Bacteroidota</taxon>
        <taxon>Bacteroidia</taxon>
        <taxon>Bacteroidales</taxon>
        <taxon>Prevotellaceae</taxon>
        <taxon>Hoylesella</taxon>
    </lineage>
</organism>
<sequence length="429" mass="46062">MERFGLGLSFGNGAGGKGQHIALFPIGQDCVAVRIATDTAPARLSDNTALYRERRVAAFLAIACQYVRPDGGDFLDAGCREGFDHSRGNHAVDGQLVLVDADGVQSRSEQGMVVGHLARVHAATGERIYMADMTSQLFVALQLFEQLGDGLENIVGNIAAARAWVGDELGLVELLGNGERLLRREPIAAVGFLLQGGKVVEQGRLFGLLLTLYLYDTDFFACFPDTLVKAVYRIAVFPLLLGGELHHVFPFVFHGKMELPKGFGRKASVFPIAGADHRQRGRLYTTDGVGAPTGGKAERLRAVDAHEPVGFAAGTGGKVEVVVVCSITQVIEFLADGLVGQRADPQTVERRVAVDVPVEIAEDELAFSTGIGRHDDAFALFKEPSDDFDLFEHAAVGLAAFLRLFCSGDKFERLGDNGQGVAVKAFYAV</sequence>
<gene>
    <name evidence="1" type="ORF">HMPREF9151_02063</name>
</gene>
<reference evidence="1 2" key="1">
    <citation type="submission" date="2012-05" db="EMBL/GenBank/DDBJ databases">
        <authorList>
            <person name="Weinstock G."/>
            <person name="Sodergren E."/>
            <person name="Lobos E.A."/>
            <person name="Fulton L."/>
            <person name="Fulton R."/>
            <person name="Courtney L."/>
            <person name="Fronick C."/>
            <person name="O'Laughlin M."/>
            <person name="Godfrey J."/>
            <person name="Wilson R.M."/>
            <person name="Miner T."/>
            <person name="Farmer C."/>
            <person name="Delehaunty K."/>
            <person name="Cordes M."/>
            <person name="Minx P."/>
            <person name="Tomlinson C."/>
            <person name="Chen J."/>
            <person name="Wollam A."/>
            <person name="Pepin K.H."/>
            <person name="Bhonagiri V."/>
            <person name="Zhang X."/>
            <person name="Suruliraj S."/>
            <person name="Warren W."/>
            <person name="Mitreva M."/>
            <person name="Mardis E.R."/>
            <person name="Wilson R.K."/>
        </authorList>
    </citation>
    <scope>NUCLEOTIDE SEQUENCE [LARGE SCALE GENOMIC DNA]</scope>
    <source>
        <strain evidence="1 2">F0055</strain>
    </source>
</reference>
<proteinExistence type="predicted"/>
<evidence type="ECO:0000313" key="2">
    <source>
        <dbReference type="Proteomes" id="UP000010433"/>
    </source>
</evidence>
<dbReference type="Proteomes" id="UP000010433">
    <property type="component" value="Unassembled WGS sequence"/>
</dbReference>
<dbReference type="EMBL" id="AMEP01000126">
    <property type="protein sequence ID" value="EKX98001.1"/>
    <property type="molecule type" value="Genomic_DNA"/>
</dbReference>
<name>L1N460_9BACT</name>
<keyword evidence="2" id="KW-1185">Reference proteome</keyword>